<name>A0A4P8XSA3_9BACL</name>
<dbReference type="AlphaFoldDB" id="A0A4P8XSA3"/>
<keyword evidence="5" id="KW-0190">Covalent protein-DNA linkage</keyword>
<keyword evidence="3" id="KW-0227">DNA damage</keyword>
<evidence type="ECO:0000256" key="3">
    <source>
        <dbReference type="ARBA" id="ARBA00022763"/>
    </source>
</evidence>
<sequence>MCRRFSMSASLDEIQNHFDIRRVIYPYKSRYNISPMQSMPVMMLDHLGNLVLDEYRWGLVPYWGKDAVNADLQTVYANPTYSKKTVEQRRCVIACNGLYYWRTVGKRRYAVRVVTENHEPFGVAGLYEVWRNAKGEETRTSTMLMTDANVAIREFEPRMPAILSSEGIAAWLQPENASIQRLQRQLRTYEAPMSMYPVTPLIANDLHDHQQCIEEMDLKAAWVKSV</sequence>
<dbReference type="GO" id="GO:0016829">
    <property type="term" value="F:lyase activity"/>
    <property type="evidence" value="ECO:0007669"/>
    <property type="project" value="UniProtKB-KW"/>
</dbReference>
<evidence type="ECO:0000256" key="8">
    <source>
        <dbReference type="RuleBase" id="RU364100"/>
    </source>
</evidence>
<keyword evidence="6" id="KW-0238">DNA-binding</keyword>
<evidence type="ECO:0000313" key="9">
    <source>
        <dbReference type="EMBL" id="QCT04890.1"/>
    </source>
</evidence>
<dbReference type="GO" id="GO:0008233">
    <property type="term" value="F:peptidase activity"/>
    <property type="evidence" value="ECO:0007669"/>
    <property type="project" value="UniProtKB-KW"/>
</dbReference>
<dbReference type="GO" id="GO:0003697">
    <property type="term" value="F:single-stranded DNA binding"/>
    <property type="evidence" value="ECO:0007669"/>
    <property type="project" value="InterPro"/>
</dbReference>
<comment type="similarity">
    <text evidence="1 8">Belongs to the SOS response-associated peptidase family.</text>
</comment>
<dbReference type="GO" id="GO:0006508">
    <property type="term" value="P:proteolysis"/>
    <property type="evidence" value="ECO:0007669"/>
    <property type="project" value="UniProtKB-KW"/>
</dbReference>
<evidence type="ECO:0000313" key="10">
    <source>
        <dbReference type="Proteomes" id="UP000300879"/>
    </source>
</evidence>
<dbReference type="PANTHER" id="PTHR13604">
    <property type="entry name" value="DC12-RELATED"/>
    <property type="match status" value="1"/>
</dbReference>
<dbReference type="SUPFAM" id="SSF143081">
    <property type="entry name" value="BB1717-like"/>
    <property type="match status" value="1"/>
</dbReference>
<dbReference type="Gene3D" id="3.90.1680.10">
    <property type="entry name" value="SOS response associated peptidase-like"/>
    <property type="match status" value="1"/>
</dbReference>
<evidence type="ECO:0000256" key="5">
    <source>
        <dbReference type="ARBA" id="ARBA00023124"/>
    </source>
</evidence>
<dbReference type="RefSeq" id="WP_138227526.1">
    <property type="nucleotide sequence ID" value="NZ_CP040396.1"/>
</dbReference>
<dbReference type="PANTHER" id="PTHR13604:SF0">
    <property type="entry name" value="ABASIC SITE PROCESSING PROTEIN HMCES"/>
    <property type="match status" value="1"/>
</dbReference>
<evidence type="ECO:0000256" key="6">
    <source>
        <dbReference type="ARBA" id="ARBA00023125"/>
    </source>
</evidence>
<dbReference type="Pfam" id="PF02586">
    <property type="entry name" value="SRAP"/>
    <property type="match status" value="1"/>
</dbReference>
<gene>
    <name evidence="9" type="ORF">E6C60_4185</name>
</gene>
<keyword evidence="2 8" id="KW-0645">Protease</keyword>
<dbReference type="InterPro" id="IPR003738">
    <property type="entry name" value="SRAP"/>
</dbReference>
<dbReference type="InterPro" id="IPR036590">
    <property type="entry name" value="SRAP-like"/>
</dbReference>
<evidence type="ECO:0000256" key="2">
    <source>
        <dbReference type="ARBA" id="ARBA00022670"/>
    </source>
</evidence>
<keyword evidence="10" id="KW-1185">Reference proteome</keyword>
<dbReference type="KEGG" id="palo:E6C60_4185"/>
<proteinExistence type="inferred from homology"/>
<protein>
    <recommendedName>
        <fullName evidence="8">Abasic site processing protein</fullName>
        <ecNumber evidence="8">3.4.-.-</ecNumber>
    </recommendedName>
</protein>
<dbReference type="GO" id="GO:0106300">
    <property type="term" value="P:protein-DNA covalent cross-linking repair"/>
    <property type="evidence" value="ECO:0007669"/>
    <property type="project" value="InterPro"/>
</dbReference>
<keyword evidence="7" id="KW-0456">Lyase</keyword>
<evidence type="ECO:0000256" key="4">
    <source>
        <dbReference type="ARBA" id="ARBA00022801"/>
    </source>
</evidence>
<dbReference type="Proteomes" id="UP000300879">
    <property type="component" value="Chromosome"/>
</dbReference>
<evidence type="ECO:0000256" key="7">
    <source>
        <dbReference type="ARBA" id="ARBA00023239"/>
    </source>
</evidence>
<evidence type="ECO:0000256" key="1">
    <source>
        <dbReference type="ARBA" id="ARBA00008136"/>
    </source>
</evidence>
<keyword evidence="4 8" id="KW-0378">Hydrolase</keyword>
<dbReference type="EC" id="3.4.-.-" evidence="8"/>
<dbReference type="OrthoDB" id="9782620at2"/>
<dbReference type="EMBL" id="CP040396">
    <property type="protein sequence ID" value="QCT04890.1"/>
    <property type="molecule type" value="Genomic_DNA"/>
</dbReference>
<reference evidence="9 10" key="1">
    <citation type="submission" date="2019-05" db="EMBL/GenBank/DDBJ databases">
        <authorList>
            <person name="Chen C."/>
        </authorList>
    </citation>
    <scope>NUCLEOTIDE SEQUENCE [LARGE SCALE GENOMIC DNA]</scope>
    <source>
        <strain evidence="9 10">HB172198</strain>
    </source>
</reference>
<accession>A0A4P8XSA3</accession>
<organism evidence="9 10">
    <name type="scientific">Paenibacillus algicola</name>
    <dbReference type="NCBI Taxonomy" id="2565926"/>
    <lineage>
        <taxon>Bacteria</taxon>
        <taxon>Bacillati</taxon>
        <taxon>Bacillota</taxon>
        <taxon>Bacilli</taxon>
        <taxon>Bacillales</taxon>
        <taxon>Paenibacillaceae</taxon>
        <taxon>Paenibacillus</taxon>
    </lineage>
</organism>